<proteinExistence type="predicted"/>
<evidence type="ECO:0008006" key="4">
    <source>
        <dbReference type="Google" id="ProtNLM"/>
    </source>
</evidence>
<keyword evidence="1" id="KW-0812">Transmembrane</keyword>
<comment type="caution">
    <text evidence="2">The sequence shown here is derived from an EMBL/GenBank/DDBJ whole genome shotgun (WGS) entry which is preliminary data.</text>
</comment>
<name>A0A948RZV7_UNCEI</name>
<dbReference type="AlphaFoldDB" id="A0A948RZV7"/>
<dbReference type="Proteomes" id="UP000777784">
    <property type="component" value="Unassembled WGS sequence"/>
</dbReference>
<protein>
    <recommendedName>
        <fullName evidence="4">Prepilin-type N-terminal cleavage/methylation domain-containing protein</fullName>
    </recommendedName>
</protein>
<dbReference type="EMBL" id="JAHJDP010000097">
    <property type="protein sequence ID" value="MBU2692639.1"/>
    <property type="molecule type" value="Genomic_DNA"/>
</dbReference>
<gene>
    <name evidence="2" type="ORF">KJ970_17120</name>
</gene>
<sequence>MRRRGGNAGYTAIEMLIASFLGLIIVFALGRLILTNQRSWEWGRDKAVLQQNSTEALEWMARSIRAAGSLSTSSATSFSTHDSSGVLIHTYQLTGGGDPRIQEDGVNLVDRRCTQFNVVPDSDTTSLSLTLELEDNAGNLVLEMTRARLRNRIFEF</sequence>
<reference evidence="2" key="1">
    <citation type="submission" date="2021-05" db="EMBL/GenBank/DDBJ databases">
        <title>Energy efficiency and biological interactions define the core microbiome of deep oligotrophic groundwater.</title>
        <authorList>
            <person name="Mehrshad M."/>
            <person name="Lopez-Fernandez M."/>
            <person name="Bell E."/>
            <person name="Bernier-Latmani R."/>
            <person name="Bertilsson S."/>
            <person name="Dopson M."/>
        </authorList>
    </citation>
    <scope>NUCLEOTIDE SEQUENCE</scope>
    <source>
        <strain evidence="2">Modern_marine.mb.64</strain>
    </source>
</reference>
<feature type="transmembrane region" description="Helical" evidence="1">
    <location>
        <begin position="12"/>
        <end position="34"/>
    </location>
</feature>
<keyword evidence="1" id="KW-1133">Transmembrane helix</keyword>
<evidence type="ECO:0000256" key="1">
    <source>
        <dbReference type="SAM" id="Phobius"/>
    </source>
</evidence>
<organism evidence="2 3">
    <name type="scientific">Eiseniibacteriota bacterium</name>
    <dbReference type="NCBI Taxonomy" id="2212470"/>
    <lineage>
        <taxon>Bacteria</taxon>
        <taxon>Candidatus Eiseniibacteriota</taxon>
    </lineage>
</organism>
<keyword evidence="1" id="KW-0472">Membrane</keyword>
<evidence type="ECO:0000313" key="3">
    <source>
        <dbReference type="Proteomes" id="UP000777784"/>
    </source>
</evidence>
<evidence type="ECO:0000313" key="2">
    <source>
        <dbReference type="EMBL" id="MBU2692639.1"/>
    </source>
</evidence>
<accession>A0A948RZV7</accession>